<evidence type="ECO:0000256" key="1">
    <source>
        <dbReference type="SAM" id="SignalP"/>
    </source>
</evidence>
<sequence>MMKRRSFLKQAGLLSAVSLVAPSSLLAAPSSLKLGLQLYTLRDYIGKDVKGVLAKVAKAGYQEVETYGYSKENGFWGLSPSEFKAVLTANGLTTSSGHYEMNGFVRDGNPEALNSYIEAAKICGQKYIVVPHLDDKLRTSVADFKAIAEKVNKAGQLCKAAGLRVAYHNHDFEYKAIGGVTLFDVLLKETDPALVDFELDLYWVVRAGLDPVKLMASNPKRFSMWHVKDMDKAQPEHNTEVGAGTIDFKKIFQSPSSSGLKHIFMEQEYFAIDAFQSISQSAAYIKKNLLS</sequence>
<dbReference type="GO" id="GO:0016853">
    <property type="term" value="F:isomerase activity"/>
    <property type="evidence" value="ECO:0007669"/>
    <property type="project" value="UniProtKB-KW"/>
</dbReference>
<organism evidence="3 4">
    <name type="scientific">Hymenobacter volaticus</name>
    <dbReference type="NCBI Taxonomy" id="2932254"/>
    <lineage>
        <taxon>Bacteria</taxon>
        <taxon>Pseudomonadati</taxon>
        <taxon>Bacteroidota</taxon>
        <taxon>Cytophagia</taxon>
        <taxon>Cytophagales</taxon>
        <taxon>Hymenobacteraceae</taxon>
        <taxon>Hymenobacter</taxon>
    </lineage>
</organism>
<dbReference type="InterPro" id="IPR036237">
    <property type="entry name" value="Xyl_isomerase-like_sf"/>
</dbReference>
<dbReference type="InterPro" id="IPR050312">
    <property type="entry name" value="IolE/XylAMocC-like"/>
</dbReference>
<dbReference type="InterPro" id="IPR006311">
    <property type="entry name" value="TAT_signal"/>
</dbReference>
<dbReference type="RefSeq" id="WP_245126081.1">
    <property type="nucleotide sequence ID" value="NZ_CP095062.1"/>
</dbReference>
<dbReference type="EMBL" id="CP095062">
    <property type="protein sequence ID" value="UOQ68659.1"/>
    <property type="molecule type" value="Genomic_DNA"/>
</dbReference>
<name>A0ABY4GDL1_9BACT</name>
<geneLocation type="plasmid" evidence="3 4">
    <name>unnamed1</name>
</geneLocation>
<evidence type="ECO:0000313" key="4">
    <source>
        <dbReference type="Proteomes" id="UP000830401"/>
    </source>
</evidence>
<dbReference type="PANTHER" id="PTHR12110:SF41">
    <property type="entry name" value="INOSOSE DEHYDRATASE"/>
    <property type="match status" value="1"/>
</dbReference>
<evidence type="ECO:0000259" key="2">
    <source>
        <dbReference type="Pfam" id="PF01261"/>
    </source>
</evidence>
<accession>A0ABY4GDL1</accession>
<gene>
    <name evidence="3" type="ORF">MUN86_23350</name>
</gene>
<dbReference type="Pfam" id="PF01261">
    <property type="entry name" value="AP_endonuc_2"/>
    <property type="match status" value="1"/>
</dbReference>
<dbReference type="Gene3D" id="3.20.20.150">
    <property type="entry name" value="Divalent-metal-dependent TIM barrel enzymes"/>
    <property type="match status" value="1"/>
</dbReference>
<dbReference type="SUPFAM" id="SSF51658">
    <property type="entry name" value="Xylose isomerase-like"/>
    <property type="match status" value="1"/>
</dbReference>
<feature type="domain" description="Xylose isomerase-like TIM barrel" evidence="2">
    <location>
        <begin position="53"/>
        <end position="286"/>
    </location>
</feature>
<evidence type="ECO:0000313" key="3">
    <source>
        <dbReference type="EMBL" id="UOQ68659.1"/>
    </source>
</evidence>
<feature type="signal peptide" evidence="1">
    <location>
        <begin position="1"/>
        <end position="27"/>
    </location>
</feature>
<proteinExistence type="predicted"/>
<dbReference type="Proteomes" id="UP000830401">
    <property type="component" value="Plasmid unnamed1"/>
</dbReference>
<protein>
    <submittedName>
        <fullName evidence="3">Sugar phosphate isomerase/epimerase</fullName>
    </submittedName>
</protein>
<keyword evidence="3" id="KW-0614">Plasmid</keyword>
<keyword evidence="4" id="KW-1185">Reference proteome</keyword>
<reference evidence="3" key="1">
    <citation type="submission" date="2022-04" db="EMBL/GenBank/DDBJ databases">
        <title>Hymenobacter sp. isolated from the air.</title>
        <authorList>
            <person name="Won M."/>
            <person name="Lee C.-M."/>
            <person name="Woen H.-Y."/>
            <person name="Kwon S.-W."/>
        </authorList>
    </citation>
    <scope>NUCLEOTIDE SEQUENCE</scope>
    <source>
        <strain evidence="3">5420S-77</strain>
        <plasmid evidence="3">unnamed1</plasmid>
    </source>
</reference>
<keyword evidence="3" id="KW-0413">Isomerase</keyword>
<dbReference type="PROSITE" id="PS51318">
    <property type="entry name" value="TAT"/>
    <property type="match status" value="1"/>
</dbReference>
<dbReference type="PANTHER" id="PTHR12110">
    <property type="entry name" value="HYDROXYPYRUVATE ISOMERASE"/>
    <property type="match status" value="1"/>
</dbReference>
<dbReference type="InterPro" id="IPR013022">
    <property type="entry name" value="Xyl_isomerase-like_TIM-brl"/>
</dbReference>
<feature type="chain" id="PRO_5047468983" evidence="1">
    <location>
        <begin position="28"/>
        <end position="291"/>
    </location>
</feature>
<keyword evidence="1" id="KW-0732">Signal</keyword>